<dbReference type="Pfam" id="PF26080">
    <property type="entry name" value="CUB_animal"/>
    <property type="match status" value="1"/>
</dbReference>
<organism evidence="2 3">
    <name type="scientific">Leptotrombidium deliense</name>
    <dbReference type="NCBI Taxonomy" id="299467"/>
    <lineage>
        <taxon>Eukaryota</taxon>
        <taxon>Metazoa</taxon>
        <taxon>Ecdysozoa</taxon>
        <taxon>Arthropoda</taxon>
        <taxon>Chelicerata</taxon>
        <taxon>Arachnida</taxon>
        <taxon>Acari</taxon>
        <taxon>Acariformes</taxon>
        <taxon>Trombidiformes</taxon>
        <taxon>Prostigmata</taxon>
        <taxon>Anystina</taxon>
        <taxon>Parasitengona</taxon>
        <taxon>Trombiculoidea</taxon>
        <taxon>Trombiculidae</taxon>
        <taxon>Leptotrombidium</taxon>
    </lineage>
</organism>
<reference evidence="2 3" key="1">
    <citation type="journal article" date="2018" name="Gigascience">
        <title>Genomes of trombidid mites reveal novel predicted allergens and laterally-transferred genes associated with secondary metabolism.</title>
        <authorList>
            <person name="Dong X."/>
            <person name="Chaisiri K."/>
            <person name="Xia D."/>
            <person name="Armstrong S.D."/>
            <person name="Fang Y."/>
            <person name="Donnelly M.J."/>
            <person name="Kadowaki T."/>
            <person name="McGarry J.W."/>
            <person name="Darby A.C."/>
            <person name="Makepeace B.L."/>
        </authorList>
    </citation>
    <scope>NUCLEOTIDE SEQUENCE [LARGE SCALE GENOMIC DNA]</scope>
    <source>
        <strain evidence="2">UoL-UT</strain>
    </source>
</reference>
<gene>
    <name evidence="2" type="ORF">B4U80_09841</name>
</gene>
<comment type="caution">
    <text evidence="2">The sequence shown here is derived from an EMBL/GenBank/DDBJ whole genome shotgun (WGS) entry which is preliminary data.</text>
</comment>
<dbReference type="OrthoDB" id="6479909at2759"/>
<proteinExistence type="predicted"/>
<dbReference type="EMBL" id="NCKV01007046">
    <property type="protein sequence ID" value="RWS23139.1"/>
    <property type="molecule type" value="Genomic_DNA"/>
</dbReference>
<dbReference type="InterPro" id="IPR058698">
    <property type="entry name" value="CUB_metazoa"/>
</dbReference>
<evidence type="ECO:0000259" key="1">
    <source>
        <dbReference type="Pfam" id="PF26080"/>
    </source>
</evidence>
<name>A0A443S6G3_9ACAR</name>
<dbReference type="PANTHER" id="PTHR33236:SF11">
    <property type="entry name" value="CUB DOMAIN-CONTAINING PROTEIN"/>
    <property type="match status" value="1"/>
</dbReference>
<keyword evidence="3" id="KW-1185">Reference proteome</keyword>
<sequence length="272" mass="30426">MLCFLVPRTCGQSTTLNQTYFVNPGHPSYFNATTSCQLTINRARNTKLGKFDQVNMCQLRLDFIDFDLNQPSYVYIDIEDTNGPYNVRVITRGTGNRRWNIRVTFIECRNELRAPLNCLQYFASPSGQFESFNYVDANQIQVASSALEETDAYTYLNNMDYAICFRKEAGFCTQTYTVNTTYTPFALINVAPNGSPLFDTTTAGTGLLKCPFDYLLLSGIRLCGSHLNPFAVNQSPNYDTPVIDISSGPFIARFSTNNAIAGRVNTLLLATV</sequence>
<evidence type="ECO:0000313" key="2">
    <source>
        <dbReference type="EMBL" id="RWS23139.1"/>
    </source>
</evidence>
<dbReference type="Proteomes" id="UP000288716">
    <property type="component" value="Unassembled WGS sequence"/>
</dbReference>
<dbReference type="VEuPathDB" id="VectorBase:LDEU008901"/>
<accession>A0A443S6G3</accession>
<feature type="domain" description="CUB" evidence="1">
    <location>
        <begin position="115"/>
        <end position="259"/>
    </location>
</feature>
<dbReference type="PANTHER" id="PTHR33236">
    <property type="entry name" value="INTRAFLAGELLAR TRANSPORT PROTEIN 122 FAMILY PROTEIN-RELATED"/>
    <property type="match status" value="1"/>
</dbReference>
<protein>
    <recommendedName>
        <fullName evidence="1">CUB domain-containing protein</fullName>
    </recommendedName>
</protein>
<dbReference type="AlphaFoldDB" id="A0A443S6G3"/>
<evidence type="ECO:0000313" key="3">
    <source>
        <dbReference type="Proteomes" id="UP000288716"/>
    </source>
</evidence>
<dbReference type="Gene3D" id="2.60.120.290">
    <property type="entry name" value="Spermadhesin, CUB domain"/>
    <property type="match status" value="1"/>
</dbReference>
<dbReference type="STRING" id="299467.A0A443S6G3"/>
<dbReference type="InterPro" id="IPR035914">
    <property type="entry name" value="Sperma_CUB_dom_sf"/>
</dbReference>